<protein>
    <submittedName>
        <fullName evidence="2">Uncharacterized protein</fullName>
    </submittedName>
</protein>
<dbReference type="Proteomes" id="UP000887229">
    <property type="component" value="Unassembled WGS sequence"/>
</dbReference>
<accession>A0A9P7ZY49</accession>
<dbReference type="RefSeq" id="XP_046123231.1">
    <property type="nucleotide sequence ID" value="XM_046262673.1"/>
</dbReference>
<evidence type="ECO:0000313" key="3">
    <source>
        <dbReference type="Proteomes" id="UP000887229"/>
    </source>
</evidence>
<feature type="transmembrane region" description="Helical" evidence="1">
    <location>
        <begin position="38"/>
        <end position="59"/>
    </location>
</feature>
<name>A0A9P7ZY49_9HYPO</name>
<dbReference type="EMBL" id="MU251242">
    <property type="protein sequence ID" value="KAG9259307.1"/>
    <property type="molecule type" value="Genomic_DNA"/>
</dbReference>
<dbReference type="GeneID" id="70293576"/>
<keyword evidence="3" id="KW-1185">Reference proteome</keyword>
<proteinExistence type="predicted"/>
<sequence>MCAMIARTAMCSFAITLGSISSYTLVPWLASVASMSIFVQSATCSCVATGLLCLLNLLAYPAHCGGNFFPDRLVAKKSCIMIKQHARYAGMFDIWLWRVFWRKSVPA</sequence>
<reference evidence="2" key="1">
    <citation type="journal article" date="2021" name="IMA Fungus">
        <title>Genomic characterization of three marine fungi, including Emericellopsis atlantica sp. nov. with signatures of a generalist lifestyle and marine biomass degradation.</title>
        <authorList>
            <person name="Hagestad O.C."/>
            <person name="Hou L."/>
            <person name="Andersen J.H."/>
            <person name="Hansen E.H."/>
            <person name="Altermark B."/>
            <person name="Li C."/>
            <person name="Kuhnert E."/>
            <person name="Cox R.J."/>
            <person name="Crous P.W."/>
            <person name="Spatafora J.W."/>
            <person name="Lail K."/>
            <person name="Amirebrahimi M."/>
            <person name="Lipzen A."/>
            <person name="Pangilinan J."/>
            <person name="Andreopoulos W."/>
            <person name="Hayes R.D."/>
            <person name="Ng V."/>
            <person name="Grigoriev I.V."/>
            <person name="Jackson S.A."/>
            <person name="Sutton T.D.S."/>
            <person name="Dobson A.D.W."/>
            <person name="Rama T."/>
        </authorList>
    </citation>
    <scope>NUCLEOTIDE SEQUENCE</scope>
    <source>
        <strain evidence="2">TS7</strain>
    </source>
</reference>
<keyword evidence="1" id="KW-1133">Transmembrane helix</keyword>
<keyword evidence="1" id="KW-0472">Membrane</keyword>
<comment type="caution">
    <text evidence="2">The sequence shown here is derived from an EMBL/GenBank/DDBJ whole genome shotgun (WGS) entry which is preliminary data.</text>
</comment>
<dbReference type="AlphaFoldDB" id="A0A9P7ZY49"/>
<evidence type="ECO:0000313" key="2">
    <source>
        <dbReference type="EMBL" id="KAG9259307.1"/>
    </source>
</evidence>
<organism evidence="2 3">
    <name type="scientific">Emericellopsis atlantica</name>
    <dbReference type="NCBI Taxonomy" id="2614577"/>
    <lineage>
        <taxon>Eukaryota</taxon>
        <taxon>Fungi</taxon>
        <taxon>Dikarya</taxon>
        <taxon>Ascomycota</taxon>
        <taxon>Pezizomycotina</taxon>
        <taxon>Sordariomycetes</taxon>
        <taxon>Hypocreomycetidae</taxon>
        <taxon>Hypocreales</taxon>
        <taxon>Bionectriaceae</taxon>
        <taxon>Emericellopsis</taxon>
    </lineage>
</organism>
<gene>
    <name evidence="2" type="ORF">F5Z01DRAFT_642822</name>
</gene>
<keyword evidence="1" id="KW-0812">Transmembrane</keyword>
<evidence type="ECO:0000256" key="1">
    <source>
        <dbReference type="SAM" id="Phobius"/>
    </source>
</evidence>